<evidence type="ECO:0000313" key="7">
    <source>
        <dbReference type="EMBL" id="RZS84235.1"/>
    </source>
</evidence>
<feature type="transmembrane region" description="Helical" evidence="5">
    <location>
        <begin position="68"/>
        <end position="86"/>
    </location>
</feature>
<evidence type="ECO:0000256" key="1">
    <source>
        <dbReference type="ARBA" id="ARBA00004141"/>
    </source>
</evidence>
<dbReference type="NCBIfam" id="TIGR03902">
    <property type="entry name" value="rhom_GG_sort"/>
    <property type="match status" value="1"/>
</dbReference>
<protein>
    <submittedName>
        <fullName evidence="7">Rhomboid family GlyGly-CTERM serine protease</fullName>
    </submittedName>
</protein>
<accession>A0A4Q7NH17</accession>
<evidence type="ECO:0000313" key="8">
    <source>
        <dbReference type="Proteomes" id="UP000292445"/>
    </source>
</evidence>
<keyword evidence="7" id="KW-0378">Hydrolase</keyword>
<evidence type="ECO:0000259" key="6">
    <source>
        <dbReference type="Pfam" id="PF01694"/>
    </source>
</evidence>
<dbReference type="EMBL" id="SGXC01000001">
    <property type="protein sequence ID" value="RZS84235.1"/>
    <property type="molecule type" value="Genomic_DNA"/>
</dbReference>
<dbReference type="GO" id="GO:0006508">
    <property type="term" value="P:proteolysis"/>
    <property type="evidence" value="ECO:0007669"/>
    <property type="project" value="UniProtKB-KW"/>
</dbReference>
<evidence type="ECO:0000256" key="5">
    <source>
        <dbReference type="SAM" id="Phobius"/>
    </source>
</evidence>
<feature type="domain" description="Peptidase S54 rhomboid" evidence="6">
    <location>
        <begin position="27"/>
        <end position="165"/>
    </location>
</feature>
<feature type="transmembrane region" description="Helical" evidence="5">
    <location>
        <begin position="145"/>
        <end position="166"/>
    </location>
</feature>
<organism evidence="7 8">
    <name type="scientific">Pigmentiphaga kullae</name>
    <dbReference type="NCBI Taxonomy" id="151784"/>
    <lineage>
        <taxon>Bacteria</taxon>
        <taxon>Pseudomonadati</taxon>
        <taxon>Pseudomonadota</taxon>
        <taxon>Betaproteobacteria</taxon>
        <taxon>Burkholderiales</taxon>
        <taxon>Alcaligenaceae</taxon>
        <taxon>Pigmentiphaga</taxon>
    </lineage>
</organism>
<keyword evidence="7" id="KW-0645">Protease</keyword>
<dbReference type="InterPro" id="IPR035952">
    <property type="entry name" value="Rhomboid-like_sf"/>
</dbReference>
<comment type="subcellular location">
    <subcellularLocation>
        <location evidence="1">Membrane</location>
        <topology evidence="1">Multi-pass membrane protein</topology>
    </subcellularLocation>
</comment>
<evidence type="ECO:0000256" key="2">
    <source>
        <dbReference type="ARBA" id="ARBA00022692"/>
    </source>
</evidence>
<dbReference type="AlphaFoldDB" id="A0A4Q7NH17"/>
<dbReference type="GO" id="GO:0004252">
    <property type="term" value="F:serine-type endopeptidase activity"/>
    <property type="evidence" value="ECO:0007669"/>
    <property type="project" value="InterPro"/>
</dbReference>
<evidence type="ECO:0000256" key="3">
    <source>
        <dbReference type="ARBA" id="ARBA00022989"/>
    </source>
</evidence>
<keyword evidence="8" id="KW-1185">Reference proteome</keyword>
<dbReference type="SUPFAM" id="SSF144091">
    <property type="entry name" value="Rhomboid-like"/>
    <property type="match status" value="1"/>
</dbReference>
<evidence type="ECO:0000256" key="4">
    <source>
        <dbReference type="ARBA" id="ARBA00023136"/>
    </source>
</evidence>
<feature type="transmembrane region" description="Helical" evidence="5">
    <location>
        <begin position="40"/>
        <end position="59"/>
    </location>
</feature>
<dbReference type="GO" id="GO:0016020">
    <property type="term" value="C:membrane"/>
    <property type="evidence" value="ECO:0007669"/>
    <property type="project" value="UniProtKB-SubCell"/>
</dbReference>
<dbReference type="Gene3D" id="1.20.1540.10">
    <property type="entry name" value="Rhomboid-like"/>
    <property type="match status" value="1"/>
</dbReference>
<dbReference type="InterPro" id="IPR023826">
    <property type="entry name" value="Rhom-like_SP_proteobac"/>
</dbReference>
<sequence length="172" mass="18568">MMLLVLQLLAPESTMSLRYDRAAILDGEAWRLLTGQLVHLGWTHCLLNVGGWIVGALLFPKLFARRRFWLEVGAMAIGVGLGLLLLDPKLAHYVGLSGVIYGVLVRGSLPSAGRDWRMTTLLLLIVGRLASQVWVGPGASEEEMIGGAIIVSAHVYGAMMGALLSLGPRVLR</sequence>
<gene>
    <name evidence="7" type="ORF">EV675_0247</name>
</gene>
<dbReference type="InterPro" id="IPR022764">
    <property type="entry name" value="Peptidase_S54_rhomboid_dom"/>
</dbReference>
<feature type="transmembrane region" description="Helical" evidence="5">
    <location>
        <begin position="121"/>
        <end position="139"/>
    </location>
</feature>
<name>A0A4Q7NH17_9BURK</name>
<proteinExistence type="predicted"/>
<keyword evidence="2 5" id="KW-0812">Transmembrane</keyword>
<dbReference type="Proteomes" id="UP000292445">
    <property type="component" value="Unassembled WGS sequence"/>
</dbReference>
<reference evidence="7 8" key="1">
    <citation type="submission" date="2019-02" db="EMBL/GenBank/DDBJ databases">
        <title>Genomic Encyclopedia of Type Strains, Phase IV (KMG-IV): sequencing the most valuable type-strain genomes for metagenomic binning, comparative biology and taxonomic classification.</title>
        <authorList>
            <person name="Goeker M."/>
        </authorList>
    </citation>
    <scope>NUCLEOTIDE SEQUENCE [LARGE SCALE GENOMIC DNA]</scope>
    <source>
        <strain evidence="7 8">K24</strain>
    </source>
</reference>
<keyword evidence="3 5" id="KW-1133">Transmembrane helix</keyword>
<feature type="transmembrane region" description="Helical" evidence="5">
    <location>
        <begin position="92"/>
        <end position="109"/>
    </location>
</feature>
<dbReference type="Pfam" id="PF01694">
    <property type="entry name" value="Rhomboid"/>
    <property type="match status" value="1"/>
</dbReference>
<keyword evidence="4 5" id="KW-0472">Membrane</keyword>
<comment type="caution">
    <text evidence="7">The sequence shown here is derived from an EMBL/GenBank/DDBJ whole genome shotgun (WGS) entry which is preliminary data.</text>
</comment>